<keyword evidence="3" id="KW-1185">Reference proteome</keyword>
<feature type="compositionally biased region" description="Basic and acidic residues" evidence="1">
    <location>
        <begin position="101"/>
        <end position="126"/>
    </location>
</feature>
<protein>
    <submittedName>
        <fullName evidence="2">Uncharacterized protein</fullName>
    </submittedName>
</protein>
<organism evidence="2 3">
    <name type="scientific">Lojkania enalia</name>
    <dbReference type="NCBI Taxonomy" id="147567"/>
    <lineage>
        <taxon>Eukaryota</taxon>
        <taxon>Fungi</taxon>
        <taxon>Dikarya</taxon>
        <taxon>Ascomycota</taxon>
        <taxon>Pezizomycotina</taxon>
        <taxon>Dothideomycetes</taxon>
        <taxon>Pleosporomycetidae</taxon>
        <taxon>Pleosporales</taxon>
        <taxon>Pleosporales incertae sedis</taxon>
        <taxon>Lojkania</taxon>
    </lineage>
</organism>
<dbReference type="Proteomes" id="UP000800093">
    <property type="component" value="Unassembled WGS sequence"/>
</dbReference>
<dbReference type="AlphaFoldDB" id="A0A9P4K1P7"/>
<evidence type="ECO:0000313" key="3">
    <source>
        <dbReference type="Proteomes" id="UP000800093"/>
    </source>
</evidence>
<evidence type="ECO:0000313" key="2">
    <source>
        <dbReference type="EMBL" id="KAF2259098.1"/>
    </source>
</evidence>
<gene>
    <name evidence="2" type="ORF">CC78DRAFT_621310</name>
</gene>
<accession>A0A9P4K1P7</accession>
<feature type="compositionally biased region" description="Polar residues" evidence="1">
    <location>
        <begin position="73"/>
        <end position="82"/>
    </location>
</feature>
<name>A0A9P4K1P7_9PLEO</name>
<evidence type="ECO:0000256" key="1">
    <source>
        <dbReference type="SAM" id="MobiDB-lite"/>
    </source>
</evidence>
<feature type="compositionally biased region" description="Polar residues" evidence="1">
    <location>
        <begin position="25"/>
        <end position="36"/>
    </location>
</feature>
<feature type="compositionally biased region" description="Polar residues" evidence="1">
    <location>
        <begin position="127"/>
        <end position="143"/>
    </location>
</feature>
<sequence>MPRTAALTRLSPRTAQGCLTDVPVYSSSPFQNNTQPPFTPDSLPPDDIICHSCKSGRRSNMTSPDVHYPFPPKQSSKGSTLSKRLKKRTKPKQENPNQENPNHENPNHENPNHENPNHENPDHENPYQENPKSASIATGTLSMDSEKTK</sequence>
<comment type="caution">
    <text evidence="2">The sequence shown here is derived from an EMBL/GenBank/DDBJ whole genome shotgun (WGS) entry which is preliminary data.</text>
</comment>
<reference evidence="3" key="1">
    <citation type="journal article" date="2020" name="Stud. Mycol.">
        <title>101 Dothideomycetes genomes: A test case for predicting lifestyles and emergence of pathogens.</title>
        <authorList>
            <person name="Haridas S."/>
            <person name="Albert R."/>
            <person name="Binder M."/>
            <person name="Bloem J."/>
            <person name="LaButti K."/>
            <person name="Salamov A."/>
            <person name="Andreopoulos B."/>
            <person name="Baker S."/>
            <person name="Barry K."/>
            <person name="Bills G."/>
            <person name="Bluhm B."/>
            <person name="Cannon C."/>
            <person name="Castanera R."/>
            <person name="Culley D."/>
            <person name="Daum C."/>
            <person name="Ezra D."/>
            <person name="Gonzalez J."/>
            <person name="Henrissat B."/>
            <person name="Kuo A."/>
            <person name="Liang C."/>
            <person name="Lipzen A."/>
            <person name="Lutzoni F."/>
            <person name="Magnuson J."/>
            <person name="Mondo S."/>
            <person name="Nolan M."/>
            <person name="Ohm R."/>
            <person name="Pangilinan J."/>
            <person name="Park H.-J."/>
            <person name="Ramirez L."/>
            <person name="Alfaro M."/>
            <person name="Sun H."/>
            <person name="Tritt A."/>
            <person name="Yoshinaga Y."/>
            <person name="Zwiers L.-H."/>
            <person name="Turgeon B."/>
            <person name="Goodwin S."/>
            <person name="Spatafora J."/>
            <person name="Crous P."/>
            <person name="Grigoriev I."/>
        </authorList>
    </citation>
    <scope>NUCLEOTIDE SEQUENCE [LARGE SCALE GENOMIC DNA]</scope>
    <source>
        <strain evidence="3">CBS 304.66</strain>
    </source>
</reference>
<feature type="region of interest" description="Disordered" evidence="1">
    <location>
        <begin position="23"/>
        <end position="149"/>
    </location>
</feature>
<proteinExistence type="predicted"/>
<dbReference type="EMBL" id="ML986721">
    <property type="protein sequence ID" value="KAF2259098.1"/>
    <property type="molecule type" value="Genomic_DNA"/>
</dbReference>